<feature type="transmembrane region" description="Helical" evidence="1">
    <location>
        <begin position="20"/>
        <end position="37"/>
    </location>
</feature>
<reference evidence="4" key="1">
    <citation type="journal article" date="2019" name="Int. J. Syst. Evol. Microbiol.">
        <title>The Global Catalogue of Microorganisms (GCM) 10K type strain sequencing project: providing services to taxonomists for standard genome sequencing and annotation.</title>
        <authorList>
            <consortium name="The Broad Institute Genomics Platform"/>
            <consortium name="The Broad Institute Genome Sequencing Center for Infectious Disease"/>
            <person name="Wu L."/>
            <person name="Ma J."/>
        </authorList>
    </citation>
    <scope>NUCLEOTIDE SEQUENCE [LARGE SCALE GENOMIC DNA]</scope>
    <source>
        <strain evidence="4">CCUG 62953</strain>
    </source>
</reference>
<sequence length="75" mass="8480">MSPALQNPHLALLGAEPRLVPAAALAVKLAAAIQIWSMRRRTRHQLRDLDDHLLNDIGVTRREAFGESRRAFWRG</sequence>
<evidence type="ECO:0000256" key="1">
    <source>
        <dbReference type="SAM" id="Phobius"/>
    </source>
</evidence>
<organism evidence="3 4">
    <name type="scientific">Litorisediminicola beolgyonensis</name>
    <dbReference type="NCBI Taxonomy" id="1173614"/>
    <lineage>
        <taxon>Bacteria</taxon>
        <taxon>Pseudomonadati</taxon>
        <taxon>Pseudomonadota</taxon>
        <taxon>Alphaproteobacteria</taxon>
        <taxon>Rhodobacterales</taxon>
        <taxon>Paracoccaceae</taxon>
        <taxon>Litorisediminicola</taxon>
    </lineage>
</organism>
<feature type="domain" description="YjiS-like" evidence="2">
    <location>
        <begin position="29"/>
        <end position="64"/>
    </location>
</feature>
<keyword evidence="1" id="KW-1133">Transmembrane helix</keyword>
<proteinExistence type="predicted"/>
<comment type="caution">
    <text evidence="3">The sequence shown here is derived from an EMBL/GenBank/DDBJ whole genome shotgun (WGS) entry which is preliminary data.</text>
</comment>
<keyword evidence="4" id="KW-1185">Reference proteome</keyword>
<evidence type="ECO:0000259" key="2">
    <source>
        <dbReference type="Pfam" id="PF06568"/>
    </source>
</evidence>
<accession>A0ABW3ZL07</accession>
<keyword evidence="1" id="KW-0812">Transmembrane</keyword>
<evidence type="ECO:0000313" key="4">
    <source>
        <dbReference type="Proteomes" id="UP001597135"/>
    </source>
</evidence>
<dbReference type="RefSeq" id="WP_386804464.1">
    <property type="nucleotide sequence ID" value="NZ_JBHTMU010000025.1"/>
</dbReference>
<dbReference type="Pfam" id="PF06568">
    <property type="entry name" value="YjiS-like"/>
    <property type="match status" value="1"/>
</dbReference>
<keyword evidence="1" id="KW-0472">Membrane</keyword>
<dbReference type="InterPro" id="IPR009506">
    <property type="entry name" value="YjiS-like"/>
</dbReference>
<protein>
    <submittedName>
        <fullName evidence="3">DUF1127 domain-containing protein</fullName>
    </submittedName>
</protein>
<dbReference type="EMBL" id="JBHTMU010000025">
    <property type="protein sequence ID" value="MFD1343472.1"/>
    <property type="molecule type" value="Genomic_DNA"/>
</dbReference>
<evidence type="ECO:0000313" key="3">
    <source>
        <dbReference type="EMBL" id="MFD1343472.1"/>
    </source>
</evidence>
<gene>
    <name evidence="3" type="ORF">ACFQ4E_13670</name>
</gene>
<name>A0ABW3ZL07_9RHOB</name>
<dbReference type="Proteomes" id="UP001597135">
    <property type="component" value="Unassembled WGS sequence"/>
</dbReference>